<dbReference type="OrthoDB" id="7464126at2759"/>
<accession>A0A0C4E933</accession>
<dbReference type="InterPro" id="IPR027417">
    <property type="entry name" value="P-loop_NTPase"/>
</dbReference>
<organism evidence="7 8">
    <name type="scientific">Magnaporthiopsis poae (strain ATCC 64411 / 73-15)</name>
    <name type="common">Kentucky bluegrass fungus</name>
    <name type="synonym">Magnaporthe poae</name>
    <dbReference type="NCBI Taxonomy" id="644358"/>
    <lineage>
        <taxon>Eukaryota</taxon>
        <taxon>Fungi</taxon>
        <taxon>Dikarya</taxon>
        <taxon>Ascomycota</taxon>
        <taxon>Pezizomycotina</taxon>
        <taxon>Sordariomycetes</taxon>
        <taxon>Sordariomycetidae</taxon>
        <taxon>Magnaporthales</taxon>
        <taxon>Magnaporthaceae</taxon>
        <taxon>Magnaporthiopsis</taxon>
    </lineage>
</organism>
<reference evidence="7" key="4">
    <citation type="journal article" date="2015" name="G3 (Bethesda)">
        <title>Genome sequences of three phytopathogenic species of the Magnaporthaceae family of fungi.</title>
        <authorList>
            <person name="Okagaki L.H."/>
            <person name="Nunes C.C."/>
            <person name="Sailsbery J."/>
            <person name="Clay B."/>
            <person name="Brown D."/>
            <person name="John T."/>
            <person name="Oh Y."/>
            <person name="Young N."/>
            <person name="Fitzgerald M."/>
            <person name="Haas B.J."/>
            <person name="Zeng Q."/>
            <person name="Young S."/>
            <person name="Adiconis X."/>
            <person name="Fan L."/>
            <person name="Levin J.Z."/>
            <person name="Mitchell T.K."/>
            <person name="Okubara P.A."/>
            <person name="Farman M.L."/>
            <person name="Kohn L.M."/>
            <person name="Birren B."/>
            <person name="Ma L.-J."/>
            <person name="Dean R.A."/>
        </authorList>
    </citation>
    <scope>NUCLEOTIDE SEQUENCE</scope>
    <source>
        <strain evidence="7">ATCC 64411 / 73-15</strain>
    </source>
</reference>
<dbReference type="eggNOG" id="KOG4177">
    <property type="taxonomic scope" value="Eukaryota"/>
</dbReference>
<dbReference type="Gene3D" id="1.25.40.20">
    <property type="entry name" value="Ankyrin repeat-containing domain"/>
    <property type="match status" value="3"/>
</dbReference>
<evidence type="ECO:0000256" key="1">
    <source>
        <dbReference type="ARBA" id="ARBA00022737"/>
    </source>
</evidence>
<reference evidence="6" key="3">
    <citation type="submission" date="2011-03" db="EMBL/GenBank/DDBJ databases">
        <title>Annotation of Magnaporthe poae ATCC 64411.</title>
        <authorList>
            <person name="Ma L.-J."/>
            <person name="Dead R."/>
            <person name="Young S.K."/>
            <person name="Zeng Q."/>
            <person name="Gargeya S."/>
            <person name="Fitzgerald M."/>
            <person name="Haas B."/>
            <person name="Abouelleil A."/>
            <person name="Alvarado L."/>
            <person name="Arachchi H.M."/>
            <person name="Berlin A."/>
            <person name="Brown A."/>
            <person name="Chapman S.B."/>
            <person name="Chen Z."/>
            <person name="Dunbar C."/>
            <person name="Freedman E."/>
            <person name="Gearin G."/>
            <person name="Gellesch M."/>
            <person name="Goldberg J."/>
            <person name="Griggs A."/>
            <person name="Gujja S."/>
            <person name="Heiman D."/>
            <person name="Howarth C."/>
            <person name="Larson L."/>
            <person name="Lui A."/>
            <person name="MacDonald P.J.P."/>
            <person name="Mehta T."/>
            <person name="Montmayeur A."/>
            <person name="Murphy C."/>
            <person name="Neiman D."/>
            <person name="Pearson M."/>
            <person name="Priest M."/>
            <person name="Roberts A."/>
            <person name="Saif S."/>
            <person name="Shea T."/>
            <person name="Shenoy N."/>
            <person name="Sisk P."/>
            <person name="Stolte C."/>
            <person name="Sykes S."/>
            <person name="Yandava C."/>
            <person name="Wortman J."/>
            <person name="Nusbaum C."/>
            <person name="Birren B."/>
        </authorList>
    </citation>
    <scope>NUCLEOTIDE SEQUENCE</scope>
    <source>
        <strain evidence="6">ATCC 64411</strain>
    </source>
</reference>
<sequence>MPGGNLGDYASAVEKVVANKLEGSKTVKVAAWLEPLVGVVEMVKPFENALQEVYPPAGMILGGVVWVLKLSGSFSKYQEALLGALHRMADAIRVIDGYKSVFPSTPEMQLALMEVYGDILKFCSQASRPFLRKSGKTKSTAHILISSQLKSFETEFEPIQRSLIQHLDDFDRVVRLVLGQMSTQIWQEQMASREDQHRTFEAVISSEQNRQQQEHQRLAAEERQNQESRRAQLLSWISEVSFQDIQDHKLDAILPGTGQWLLNHPSFLEWKSRGTQGGGVLSILGKHGSGKSHLAALVIQDLEEHRISLQNSTGAALAYVYCSAQWKINAADGAKGYHGDGSAVNLLFRSILRQLYQQLPLDKDVASIRDSCFQRKDQQPRREVVRNSILELASELGGIFIVVDGLDECSSFGDSEFEMLCQFIASLGSKDRCSIVVLNRPGYAVIESTLGCFPHIRVDEGANSGDIASFVASKTLAIRIKSQSSLHAIQGTLQEKADGMFLWVSLVVDSIKKEVTDNKKVKALTKMPKDLSGAYQISLERIILQSESSCSLGLKALLWVANSIRRLSRRELHEALVVEEGMDEVTESDRLDEDCSMVEQCADLLILRDNSYELVHSSLGDYLRSLVQAKEVESLRAFVELQARAHSIMAETCLTYLLFEAFNDASLTLKNLSQLPDEYPLLEYASFGWGEHLARAAPEDTDLLRLALAFIRRTSARELSMHYSCHWKRDQRGFCSLRSKGSIKACGHSGKSSPLHLASRVGVVPLLELLDDEEAPIEWPDGEGEYPADYAMYYEKEAAMNWIVDKHERNLPKGSSRAIKSSSVLTNQSVINGWLDMLQRLLKLGHDKDGTDCEGMSPILFAVKHGSQSALDILLAAGADVNRADNEGYTPLIVAALNCETIPSSVITTLLCHNADVNASTLEGDTALLTLSGEPTDSAVEAAKELIRRGANVDWINSIGVDALCRCCLLDGTTVKMLQMLCQNGAKVNRAADDNRATAPLGCAIEKGRGDMVDALLSNGADITAAIGIRMGTALHFAIEEGAHQIIPTLLEAGKGTNWMEYKDKLGRTPLHCAAEAGDYATVQLLLGLDSQSEAPPDTYNRWPIHAAAEGGSVPCLEALCTQSNIEQPGDWNSRTPLFFAACRGALNNVCFLLGRGAAVDGANPQWTPLMAASARGYTETARTLIKHHENIEASRGVKLHVPFTLAAKTGNRSLCHALLEAGGDPFLGNPEDGKCAFHWGVDALQQRSIDIFLAWAVHSTELSRRTTVTNVLRLLHAPIPVGDSGTWTRLMDFYTSTGIINRRVKRRHLRSAFGQAVHSGRPEMLMPILEAMKKPSPQKLELVLNGTGGPNDRTSPLAFALGRFDLSTVKALVRAGASVDTPLPFGQTAVHHAAMQGFTDAVRILLDAGADPTRPDEFGLCATDYGRPFPTVMAIFESRGYLANQPPTSQYPTPSMIFSSLRKLRGENSTSIPSGFPKDPSISNTLRLLPADIIGPYLPAFGPLRCEVTDHNFDASHQTRYCCPMCPTVNVCQDCYHEDSGAGPRIVRPEWLGSLHDDLEANLALASRAALALPRAPGFRSGGGRFLHRMVQATWLDTWAEQKLAEYEKLCKDLDWEPGAARGKPHGTRFLKLLVRAARNGYSSENPLLEAPFDPWINVSGDIRVTLADVGGNFSIKGSRETTRDVSICICANDRGHSLIPVEPVPPFGDDREKYVDKRGIPTEALLHIWENKLGPERMNLPRGGRGPLGKAGTIPDGARVGGQRSLRDLDALRKIRGKLLKAWSKETRRRASAVKSGEEAPQEEKEDDALVVYEAAWYIAQVVFDGPDLEHYSRLQELVQDDDDDDDDSDGDDGDDDDDDDDENNDDDDDDDGGSV</sequence>
<feature type="repeat" description="ANK" evidence="3">
    <location>
        <begin position="854"/>
        <end position="886"/>
    </location>
</feature>
<protein>
    <recommendedName>
        <fullName evidence="5">Nephrocystin 3-like N-terminal domain-containing protein</fullName>
    </recommendedName>
</protein>
<dbReference type="VEuPathDB" id="FungiDB:MAPG_09110"/>
<feature type="repeat" description="ANK" evidence="3">
    <location>
        <begin position="1133"/>
        <end position="1165"/>
    </location>
</feature>
<feature type="repeat" description="ANK" evidence="3">
    <location>
        <begin position="1066"/>
        <end position="1087"/>
    </location>
</feature>
<keyword evidence="2 3" id="KW-0040">ANK repeat</keyword>
<reference evidence="7" key="5">
    <citation type="submission" date="2015-06" db="UniProtKB">
        <authorList>
            <consortium name="EnsemblFungi"/>
        </authorList>
    </citation>
    <scope>IDENTIFICATION</scope>
    <source>
        <strain evidence="7">ATCC 64411</strain>
    </source>
</reference>
<dbReference type="PROSITE" id="PS50088">
    <property type="entry name" value="ANK_REPEAT"/>
    <property type="match status" value="4"/>
</dbReference>
<name>A0A0C4E933_MAGP6</name>
<evidence type="ECO:0000256" key="3">
    <source>
        <dbReference type="PROSITE-ProRule" id="PRU00023"/>
    </source>
</evidence>
<dbReference type="InterPro" id="IPR056884">
    <property type="entry name" value="NPHP3-like_N"/>
</dbReference>
<dbReference type="PROSITE" id="PS50297">
    <property type="entry name" value="ANK_REP_REGION"/>
    <property type="match status" value="3"/>
</dbReference>
<dbReference type="InterPro" id="IPR036770">
    <property type="entry name" value="Ankyrin_rpt-contain_sf"/>
</dbReference>
<feature type="domain" description="Nephrocystin 3-like N-terminal" evidence="5">
    <location>
        <begin position="256"/>
        <end position="437"/>
    </location>
</feature>
<dbReference type="InterPro" id="IPR002110">
    <property type="entry name" value="Ankyrin_rpt"/>
</dbReference>
<reference evidence="8" key="1">
    <citation type="submission" date="2010-05" db="EMBL/GenBank/DDBJ databases">
        <title>The genome sequence of Magnaporthe poae strain ATCC 64411.</title>
        <authorList>
            <person name="Ma L.-J."/>
            <person name="Dead R."/>
            <person name="Young S."/>
            <person name="Zeng Q."/>
            <person name="Koehrsen M."/>
            <person name="Alvarado L."/>
            <person name="Berlin A."/>
            <person name="Chapman S.B."/>
            <person name="Chen Z."/>
            <person name="Freedman E."/>
            <person name="Gellesch M."/>
            <person name="Goldberg J."/>
            <person name="Griggs A."/>
            <person name="Gujja S."/>
            <person name="Heilman E.R."/>
            <person name="Heiman D."/>
            <person name="Hepburn T."/>
            <person name="Howarth C."/>
            <person name="Jen D."/>
            <person name="Larson L."/>
            <person name="Mehta T."/>
            <person name="Neiman D."/>
            <person name="Pearson M."/>
            <person name="Roberts A."/>
            <person name="Saif S."/>
            <person name="Shea T."/>
            <person name="Shenoy N."/>
            <person name="Sisk P."/>
            <person name="Stolte C."/>
            <person name="Sykes S."/>
            <person name="Walk T."/>
            <person name="White J."/>
            <person name="Yandava C."/>
            <person name="Haas B."/>
            <person name="Nusbaum C."/>
            <person name="Birren B."/>
        </authorList>
    </citation>
    <scope>NUCLEOTIDE SEQUENCE [LARGE SCALE GENOMIC DNA]</scope>
    <source>
        <strain evidence="8">ATCC 64411 / 73-15</strain>
    </source>
</reference>
<feature type="repeat" description="ANK" evidence="3">
    <location>
        <begin position="1386"/>
        <end position="1418"/>
    </location>
</feature>
<evidence type="ECO:0000313" key="8">
    <source>
        <dbReference type="Proteomes" id="UP000011715"/>
    </source>
</evidence>
<evidence type="ECO:0000313" key="7">
    <source>
        <dbReference type="EnsemblFungi" id="MAPG_09110T0"/>
    </source>
</evidence>
<dbReference type="EMBL" id="GL876974">
    <property type="protein sequence ID" value="KLU90144.1"/>
    <property type="molecule type" value="Genomic_DNA"/>
</dbReference>
<dbReference type="PANTHER" id="PTHR24198">
    <property type="entry name" value="ANKYRIN REPEAT AND PROTEIN KINASE DOMAIN-CONTAINING PROTEIN"/>
    <property type="match status" value="1"/>
</dbReference>
<dbReference type="Pfam" id="PF24883">
    <property type="entry name" value="NPHP3_N"/>
    <property type="match status" value="1"/>
</dbReference>
<feature type="region of interest" description="Disordered" evidence="4">
    <location>
        <begin position="1739"/>
        <end position="1764"/>
    </location>
</feature>
<proteinExistence type="predicted"/>
<evidence type="ECO:0000256" key="4">
    <source>
        <dbReference type="SAM" id="MobiDB-lite"/>
    </source>
</evidence>
<dbReference type="SUPFAM" id="SSF52540">
    <property type="entry name" value="P-loop containing nucleoside triphosphate hydrolases"/>
    <property type="match status" value="1"/>
</dbReference>
<dbReference type="EnsemblFungi" id="MAPG_09110T0">
    <property type="protein sequence ID" value="MAPG_09110T0"/>
    <property type="gene ID" value="MAPG_09110"/>
</dbReference>
<dbReference type="Pfam" id="PF12796">
    <property type="entry name" value="Ank_2"/>
    <property type="match status" value="5"/>
</dbReference>
<dbReference type="SUPFAM" id="SSF48403">
    <property type="entry name" value="Ankyrin repeat"/>
    <property type="match status" value="2"/>
</dbReference>
<feature type="region of interest" description="Disordered" evidence="4">
    <location>
        <begin position="1837"/>
        <end position="1878"/>
    </location>
</feature>
<dbReference type="STRING" id="644358.A0A0C4E933"/>
<dbReference type="PANTHER" id="PTHR24198:SF165">
    <property type="entry name" value="ANKYRIN REPEAT-CONTAINING PROTEIN-RELATED"/>
    <property type="match status" value="1"/>
</dbReference>
<reference evidence="6" key="2">
    <citation type="submission" date="2010-05" db="EMBL/GenBank/DDBJ databases">
        <title>The Genome Sequence of Magnaporthe poae strain ATCC 64411.</title>
        <authorList>
            <consortium name="The Broad Institute Genome Sequencing Platform"/>
            <consortium name="Broad Institute Genome Sequencing Center for Infectious Disease"/>
            <person name="Ma L.-J."/>
            <person name="Dead R."/>
            <person name="Young S."/>
            <person name="Zeng Q."/>
            <person name="Koehrsen M."/>
            <person name="Alvarado L."/>
            <person name="Berlin A."/>
            <person name="Chapman S.B."/>
            <person name="Chen Z."/>
            <person name="Freedman E."/>
            <person name="Gellesch M."/>
            <person name="Goldberg J."/>
            <person name="Griggs A."/>
            <person name="Gujja S."/>
            <person name="Heilman E.R."/>
            <person name="Heiman D."/>
            <person name="Hepburn T."/>
            <person name="Howarth C."/>
            <person name="Jen D."/>
            <person name="Larson L."/>
            <person name="Mehta T."/>
            <person name="Neiman D."/>
            <person name="Pearson M."/>
            <person name="Roberts A."/>
            <person name="Saif S."/>
            <person name="Shea T."/>
            <person name="Shenoy N."/>
            <person name="Sisk P."/>
            <person name="Stolte C."/>
            <person name="Sykes S."/>
            <person name="Walk T."/>
            <person name="White J."/>
            <person name="Yandava C."/>
            <person name="Haas B."/>
            <person name="Nusbaum C."/>
            <person name="Birren B."/>
        </authorList>
    </citation>
    <scope>NUCLEOTIDE SEQUENCE</scope>
    <source>
        <strain evidence="6">ATCC 64411</strain>
    </source>
</reference>
<dbReference type="Gene3D" id="3.40.50.300">
    <property type="entry name" value="P-loop containing nucleotide triphosphate hydrolases"/>
    <property type="match status" value="1"/>
</dbReference>
<feature type="compositionally biased region" description="Basic and acidic residues" evidence="4">
    <location>
        <begin position="212"/>
        <end position="224"/>
    </location>
</feature>
<keyword evidence="1" id="KW-0677">Repeat</keyword>
<dbReference type="Proteomes" id="UP000011715">
    <property type="component" value="Unassembled WGS sequence"/>
</dbReference>
<evidence type="ECO:0000313" key="6">
    <source>
        <dbReference type="EMBL" id="KLU90144.1"/>
    </source>
</evidence>
<gene>
    <name evidence="6" type="ORF">MAPG_09110</name>
</gene>
<feature type="region of interest" description="Disordered" evidence="4">
    <location>
        <begin position="205"/>
        <end position="224"/>
    </location>
</feature>
<feature type="compositionally biased region" description="Acidic residues" evidence="4">
    <location>
        <begin position="1841"/>
        <end position="1878"/>
    </location>
</feature>
<evidence type="ECO:0000259" key="5">
    <source>
        <dbReference type="Pfam" id="PF24883"/>
    </source>
</evidence>
<dbReference type="EMBL" id="ADBL01002236">
    <property type="status" value="NOT_ANNOTATED_CDS"/>
    <property type="molecule type" value="Genomic_DNA"/>
</dbReference>
<keyword evidence="8" id="KW-1185">Reference proteome</keyword>
<dbReference type="SMART" id="SM00248">
    <property type="entry name" value="ANK"/>
    <property type="match status" value="15"/>
</dbReference>
<evidence type="ECO:0000256" key="2">
    <source>
        <dbReference type="ARBA" id="ARBA00023043"/>
    </source>
</evidence>